<proteinExistence type="predicted"/>
<evidence type="ECO:0000313" key="2">
    <source>
        <dbReference type="Proteomes" id="UP000007978"/>
    </source>
</evidence>
<comment type="caution">
    <text evidence="1">The sequence shown here is derived from an EMBL/GenBank/DDBJ whole genome shotgun (WGS) entry which is preliminary data.</text>
</comment>
<dbReference type="AlphaFoldDB" id="K3VM13"/>
<name>K3VM13_FUSPC</name>
<dbReference type="KEGG" id="fpu:FPSE_04180"/>
<reference evidence="1 2" key="1">
    <citation type="journal article" date="2012" name="PLoS Pathog.">
        <title>Comparative pathogenomics reveals horizontally acquired novel virulence genes in fungi infecting cereal hosts.</title>
        <authorList>
            <person name="Gardiner D.M."/>
            <person name="McDonald M.C."/>
            <person name="Covarelli L."/>
            <person name="Solomon P.S."/>
            <person name="Rusu A.G."/>
            <person name="Marshall M."/>
            <person name="Kazan K."/>
            <person name="Chakraborty S."/>
            <person name="McDonald B.A."/>
            <person name="Manners J.M."/>
        </authorList>
    </citation>
    <scope>NUCLEOTIDE SEQUENCE [LARGE SCALE GENOMIC DNA]</scope>
    <source>
        <strain evidence="1 2">CS3096</strain>
    </source>
</reference>
<dbReference type="RefSeq" id="XP_009255573.1">
    <property type="nucleotide sequence ID" value="XM_009257298.1"/>
</dbReference>
<keyword evidence="2" id="KW-1185">Reference proteome</keyword>
<dbReference type="GeneID" id="20362798"/>
<protein>
    <submittedName>
        <fullName evidence="1">Uncharacterized protein</fullName>
    </submittedName>
</protein>
<evidence type="ECO:0000313" key="1">
    <source>
        <dbReference type="EMBL" id="EKJ75679.1"/>
    </source>
</evidence>
<dbReference type="EMBL" id="AFNW01000083">
    <property type="protein sequence ID" value="EKJ75679.1"/>
    <property type="molecule type" value="Genomic_DNA"/>
</dbReference>
<sequence>MNEEDSLSNVKFYGVSDSNLCWDKEVRVKYH</sequence>
<organism evidence="1 2">
    <name type="scientific">Fusarium pseudograminearum (strain CS3096)</name>
    <name type="common">Wheat and barley crown-rot fungus</name>
    <dbReference type="NCBI Taxonomy" id="1028729"/>
    <lineage>
        <taxon>Eukaryota</taxon>
        <taxon>Fungi</taxon>
        <taxon>Dikarya</taxon>
        <taxon>Ascomycota</taxon>
        <taxon>Pezizomycotina</taxon>
        <taxon>Sordariomycetes</taxon>
        <taxon>Hypocreomycetidae</taxon>
        <taxon>Hypocreales</taxon>
        <taxon>Nectriaceae</taxon>
        <taxon>Fusarium</taxon>
    </lineage>
</organism>
<gene>
    <name evidence="1" type="ORF">FPSE_04180</name>
</gene>
<dbReference type="HOGENOM" id="CLU_3399509_0_0_1"/>
<accession>K3VM13</accession>
<dbReference type="Proteomes" id="UP000007978">
    <property type="component" value="Chromosome 4"/>
</dbReference>